<evidence type="ECO:0000256" key="2">
    <source>
        <dbReference type="SAM" id="SignalP"/>
    </source>
</evidence>
<evidence type="ECO:0000313" key="3">
    <source>
        <dbReference type="EMBL" id="KAK3353792.1"/>
    </source>
</evidence>
<keyword evidence="4" id="KW-1185">Reference proteome</keyword>
<dbReference type="EMBL" id="JAUIQD010000004">
    <property type="protein sequence ID" value="KAK3353792.1"/>
    <property type="molecule type" value="Genomic_DNA"/>
</dbReference>
<name>A0AAJ0HJC8_9PEZI</name>
<feature type="region of interest" description="Disordered" evidence="1">
    <location>
        <begin position="174"/>
        <end position="224"/>
    </location>
</feature>
<proteinExistence type="predicted"/>
<protein>
    <recommendedName>
        <fullName evidence="5">Fungal N-terminal domain-containing protein</fullName>
    </recommendedName>
</protein>
<comment type="caution">
    <text evidence="3">The sequence shown here is derived from an EMBL/GenBank/DDBJ whole genome shotgun (WGS) entry which is preliminary data.</text>
</comment>
<reference evidence="3" key="2">
    <citation type="submission" date="2023-06" db="EMBL/GenBank/DDBJ databases">
        <authorList>
            <consortium name="Lawrence Berkeley National Laboratory"/>
            <person name="Haridas S."/>
            <person name="Hensen N."/>
            <person name="Bonometti L."/>
            <person name="Westerberg I."/>
            <person name="Brannstrom I.O."/>
            <person name="Guillou S."/>
            <person name="Cros-Aarteil S."/>
            <person name="Calhoun S."/>
            <person name="Kuo A."/>
            <person name="Mondo S."/>
            <person name="Pangilinan J."/>
            <person name="Riley R."/>
            <person name="Labutti K."/>
            <person name="Andreopoulos B."/>
            <person name="Lipzen A."/>
            <person name="Chen C."/>
            <person name="Yanf M."/>
            <person name="Daum C."/>
            <person name="Ng V."/>
            <person name="Clum A."/>
            <person name="Steindorff A."/>
            <person name="Ohm R."/>
            <person name="Martin F."/>
            <person name="Silar P."/>
            <person name="Natvig D."/>
            <person name="Lalanne C."/>
            <person name="Gautier V."/>
            <person name="Ament-Velasquez S.L."/>
            <person name="Kruys A."/>
            <person name="Hutchinson M.I."/>
            <person name="Powell A.J."/>
            <person name="Barry K."/>
            <person name="Miller A.N."/>
            <person name="Grigoriev I.V."/>
            <person name="Debuchy R."/>
            <person name="Gladieux P."/>
            <person name="Thoren M.H."/>
            <person name="Johannesson H."/>
        </authorList>
    </citation>
    <scope>NUCLEOTIDE SEQUENCE</scope>
    <source>
        <strain evidence="3">CBS 955.72</strain>
    </source>
</reference>
<dbReference type="AlphaFoldDB" id="A0AAJ0HJC8"/>
<sequence>MPCFGPSWTLALFPYLLKHTSAQAMAESLAAVALAGNILQFTESAGRLVQTALRISRSGRPGDVSSRLRDLGELLVELQEQSMQFQEQTRQIQLPALQSLQLACAELVQGLQCKLFKIRLGPRRRDMITAEVKAIWYEKDILELESRINKYRDQILRMELRGFIMQSIAVREEEERENEDNLKQENKEDEESTSKERATGEGEEEDKDIGEENQEDEETAYQPTLREHLEAYWFFFG</sequence>
<evidence type="ECO:0000313" key="4">
    <source>
        <dbReference type="Proteomes" id="UP001275084"/>
    </source>
</evidence>
<evidence type="ECO:0008006" key="5">
    <source>
        <dbReference type="Google" id="ProtNLM"/>
    </source>
</evidence>
<feature type="compositionally biased region" description="Basic and acidic residues" evidence="1">
    <location>
        <begin position="179"/>
        <end position="200"/>
    </location>
</feature>
<feature type="signal peptide" evidence="2">
    <location>
        <begin position="1"/>
        <end position="22"/>
    </location>
</feature>
<evidence type="ECO:0000256" key="1">
    <source>
        <dbReference type="SAM" id="MobiDB-lite"/>
    </source>
</evidence>
<gene>
    <name evidence="3" type="ORF">B0T25DRAFT_518782</name>
</gene>
<keyword evidence="2" id="KW-0732">Signal</keyword>
<reference evidence="3" key="1">
    <citation type="journal article" date="2023" name="Mol. Phylogenet. Evol.">
        <title>Genome-scale phylogeny and comparative genomics of the fungal order Sordariales.</title>
        <authorList>
            <person name="Hensen N."/>
            <person name="Bonometti L."/>
            <person name="Westerberg I."/>
            <person name="Brannstrom I.O."/>
            <person name="Guillou S."/>
            <person name="Cros-Aarteil S."/>
            <person name="Calhoun S."/>
            <person name="Haridas S."/>
            <person name="Kuo A."/>
            <person name="Mondo S."/>
            <person name="Pangilinan J."/>
            <person name="Riley R."/>
            <person name="LaButti K."/>
            <person name="Andreopoulos B."/>
            <person name="Lipzen A."/>
            <person name="Chen C."/>
            <person name="Yan M."/>
            <person name="Daum C."/>
            <person name="Ng V."/>
            <person name="Clum A."/>
            <person name="Steindorff A."/>
            <person name="Ohm R.A."/>
            <person name="Martin F."/>
            <person name="Silar P."/>
            <person name="Natvig D.O."/>
            <person name="Lalanne C."/>
            <person name="Gautier V."/>
            <person name="Ament-Velasquez S.L."/>
            <person name="Kruys A."/>
            <person name="Hutchinson M.I."/>
            <person name="Powell A.J."/>
            <person name="Barry K."/>
            <person name="Miller A.N."/>
            <person name="Grigoriev I.V."/>
            <person name="Debuchy R."/>
            <person name="Gladieux P."/>
            <person name="Hiltunen Thoren M."/>
            <person name="Johannesson H."/>
        </authorList>
    </citation>
    <scope>NUCLEOTIDE SEQUENCE</scope>
    <source>
        <strain evidence="3">CBS 955.72</strain>
    </source>
</reference>
<accession>A0AAJ0HJC8</accession>
<feature type="compositionally biased region" description="Acidic residues" evidence="1">
    <location>
        <begin position="201"/>
        <end position="219"/>
    </location>
</feature>
<organism evidence="3 4">
    <name type="scientific">Lasiosphaeria hispida</name>
    <dbReference type="NCBI Taxonomy" id="260671"/>
    <lineage>
        <taxon>Eukaryota</taxon>
        <taxon>Fungi</taxon>
        <taxon>Dikarya</taxon>
        <taxon>Ascomycota</taxon>
        <taxon>Pezizomycotina</taxon>
        <taxon>Sordariomycetes</taxon>
        <taxon>Sordariomycetidae</taxon>
        <taxon>Sordariales</taxon>
        <taxon>Lasiosphaeriaceae</taxon>
        <taxon>Lasiosphaeria</taxon>
    </lineage>
</organism>
<dbReference type="Proteomes" id="UP001275084">
    <property type="component" value="Unassembled WGS sequence"/>
</dbReference>
<feature type="chain" id="PRO_5042545445" description="Fungal N-terminal domain-containing protein" evidence="2">
    <location>
        <begin position="23"/>
        <end position="237"/>
    </location>
</feature>